<sequence length="428" mass="47431">MVAMDVKGITWVGNIYQKFEAMCLEVEEIMYQDTVNYVENQVQNVGESVKKFYSDVMQDILPPSSFDPVKVPASDLPVERYSDVGIYKKPKLGIKRRSVRVGTEKLTENSKAMADMHKAVGRSQSLHEIHDEDNLFPPSSEDSVKRTCSEFNSNLGIKENAENDNLPLAEMSGAAVPINDVDRVSSFCELLNENGGASCDHTVTKSASASVEVRRFDSLAESCNWVENASEHGSDVSMDSASSDMTILITPTENEGIEMRLPYSDGISAESNAADICTNDGVVSRMGGRSLDSDVLCDEIADKEGFVSHPERSDDWSLDAIESSTFSEQGVETKVKLEETCVLVDGEELHFYPHKECKRRPYKKKIREAFSSRMRSARKQEYEQLAVWYGNDGKSNQASGESSIPSLPAADTKKSATSDICETEWELL</sequence>
<reference evidence="2 3" key="1">
    <citation type="submission" date="2019-06" db="EMBL/GenBank/DDBJ databases">
        <title>A chromosomal-level reference genome of Carpinus fangiana (Coryloideae, Betulaceae).</title>
        <authorList>
            <person name="Yang X."/>
            <person name="Wang Z."/>
            <person name="Zhang L."/>
            <person name="Hao G."/>
            <person name="Liu J."/>
            <person name="Yang Y."/>
        </authorList>
    </citation>
    <scope>NUCLEOTIDE SEQUENCE [LARGE SCALE GENOMIC DNA]</scope>
    <source>
        <strain evidence="2">Cfa_2016G</strain>
        <tissue evidence="2">Leaf</tissue>
    </source>
</reference>
<organism evidence="2 3">
    <name type="scientific">Carpinus fangiana</name>
    <dbReference type="NCBI Taxonomy" id="176857"/>
    <lineage>
        <taxon>Eukaryota</taxon>
        <taxon>Viridiplantae</taxon>
        <taxon>Streptophyta</taxon>
        <taxon>Embryophyta</taxon>
        <taxon>Tracheophyta</taxon>
        <taxon>Spermatophyta</taxon>
        <taxon>Magnoliopsida</taxon>
        <taxon>eudicotyledons</taxon>
        <taxon>Gunneridae</taxon>
        <taxon>Pentapetalae</taxon>
        <taxon>rosids</taxon>
        <taxon>fabids</taxon>
        <taxon>Fagales</taxon>
        <taxon>Betulaceae</taxon>
        <taxon>Carpinus</taxon>
    </lineage>
</organism>
<proteinExistence type="predicted"/>
<dbReference type="EMBL" id="CM017326">
    <property type="protein sequence ID" value="KAE8076043.1"/>
    <property type="molecule type" value="Genomic_DNA"/>
</dbReference>
<dbReference type="AlphaFoldDB" id="A0A5N6RAX3"/>
<dbReference type="GO" id="GO:0006950">
    <property type="term" value="P:response to stress"/>
    <property type="evidence" value="ECO:0007669"/>
    <property type="project" value="TreeGrafter"/>
</dbReference>
<evidence type="ECO:0000313" key="2">
    <source>
        <dbReference type="EMBL" id="KAE8076042.1"/>
    </source>
</evidence>
<dbReference type="EMBL" id="CM017326">
    <property type="protein sequence ID" value="KAE8076042.1"/>
    <property type="molecule type" value="Genomic_DNA"/>
</dbReference>
<dbReference type="PANTHER" id="PTHR34659:SF8">
    <property type="entry name" value="(RAPE) HYPOTHETICAL PROTEIN"/>
    <property type="match status" value="1"/>
</dbReference>
<dbReference type="InterPro" id="IPR053273">
    <property type="entry name" value="CST_Regulator"/>
</dbReference>
<dbReference type="PANTHER" id="PTHR34659">
    <property type="entry name" value="BNAA05G11610D PROTEIN"/>
    <property type="match status" value="1"/>
</dbReference>
<dbReference type="GO" id="GO:0005776">
    <property type="term" value="C:autophagosome"/>
    <property type="evidence" value="ECO:0007669"/>
    <property type="project" value="TreeGrafter"/>
</dbReference>
<feature type="region of interest" description="Disordered" evidence="1">
    <location>
        <begin position="394"/>
        <end position="417"/>
    </location>
</feature>
<name>A0A5N6RAX3_9ROSI</name>
<protein>
    <submittedName>
        <fullName evidence="2">Uncharacterized protein</fullName>
    </submittedName>
</protein>
<evidence type="ECO:0000256" key="1">
    <source>
        <dbReference type="SAM" id="MobiDB-lite"/>
    </source>
</evidence>
<feature type="compositionally biased region" description="Polar residues" evidence="1">
    <location>
        <begin position="394"/>
        <end position="405"/>
    </location>
</feature>
<keyword evidence="3" id="KW-1185">Reference proteome</keyword>
<dbReference type="Proteomes" id="UP000327013">
    <property type="component" value="Chromosome 6"/>
</dbReference>
<gene>
    <name evidence="2" type="ORF">FH972_014716</name>
</gene>
<dbReference type="OrthoDB" id="778244at2759"/>
<accession>A0A5N6RAX3</accession>
<dbReference type="GO" id="GO:0061908">
    <property type="term" value="C:phagophore"/>
    <property type="evidence" value="ECO:0007669"/>
    <property type="project" value="TreeGrafter"/>
</dbReference>
<evidence type="ECO:0000313" key="3">
    <source>
        <dbReference type="Proteomes" id="UP000327013"/>
    </source>
</evidence>